<evidence type="ECO:0000259" key="2">
    <source>
        <dbReference type="PROSITE" id="PS51832"/>
    </source>
</evidence>
<name>A0A399F1J5_9DEIN</name>
<dbReference type="PANTHER" id="PTHR43155">
    <property type="entry name" value="CYCLIC DI-GMP PHOSPHODIESTERASE PA4108-RELATED"/>
    <property type="match status" value="1"/>
</dbReference>
<dbReference type="Gene3D" id="1.10.3210.10">
    <property type="entry name" value="Hypothetical protein af1432"/>
    <property type="match status" value="1"/>
</dbReference>
<keyword evidence="1" id="KW-0812">Transmembrane</keyword>
<dbReference type="Proteomes" id="UP000265715">
    <property type="component" value="Unassembled WGS sequence"/>
</dbReference>
<dbReference type="PANTHER" id="PTHR43155:SF2">
    <property type="entry name" value="CYCLIC DI-GMP PHOSPHODIESTERASE PA4108"/>
    <property type="match status" value="1"/>
</dbReference>
<dbReference type="GO" id="GO:0071111">
    <property type="term" value="F:cyclic-guanylate-specific phosphodiesterase activity"/>
    <property type="evidence" value="ECO:0007669"/>
    <property type="project" value="UniProtKB-EC"/>
</dbReference>
<dbReference type="EMBL" id="QXDL01000005">
    <property type="protein sequence ID" value="RIH90657.1"/>
    <property type="molecule type" value="Genomic_DNA"/>
</dbReference>
<dbReference type="RefSeq" id="WP_147372494.1">
    <property type="nucleotide sequence ID" value="NZ_QXDL01000005.1"/>
</dbReference>
<feature type="transmembrane region" description="Helical" evidence="1">
    <location>
        <begin position="87"/>
        <end position="105"/>
    </location>
</feature>
<protein>
    <submittedName>
        <fullName evidence="3">Cyclic di-GMP phosphodiesterase response regulator RpfG</fullName>
        <ecNumber evidence="3">3.1.4.52</ecNumber>
    </submittedName>
</protein>
<comment type="caution">
    <text evidence="3">The sequence shown here is derived from an EMBL/GenBank/DDBJ whole genome shotgun (WGS) entry which is preliminary data.</text>
</comment>
<dbReference type="InterPro" id="IPR037522">
    <property type="entry name" value="HD_GYP_dom"/>
</dbReference>
<reference evidence="3 4" key="1">
    <citation type="submission" date="2018-08" db="EMBL/GenBank/DDBJ databases">
        <title>Meiothermus terrae DSM 26712 genome sequencing project.</title>
        <authorList>
            <person name="Da Costa M.S."/>
            <person name="Albuquerque L."/>
            <person name="Raposo P."/>
            <person name="Froufe H.J.C."/>
            <person name="Barroso C.S."/>
            <person name="Egas C."/>
        </authorList>
    </citation>
    <scope>NUCLEOTIDE SEQUENCE [LARGE SCALE GENOMIC DNA]</scope>
    <source>
        <strain evidence="3 4">DSM 26712</strain>
    </source>
</reference>
<proteinExistence type="predicted"/>
<evidence type="ECO:0000313" key="3">
    <source>
        <dbReference type="EMBL" id="RIH90657.1"/>
    </source>
</evidence>
<feature type="domain" description="HD-GYP" evidence="2">
    <location>
        <begin position="108"/>
        <end position="304"/>
    </location>
</feature>
<dbReference type="CDD" id="cd00077">
    <property type="entry name" value="HDc"/>
    <property type="match status" value="1"/>
</dbReference>
<feature type="transmembrane region" description="Helical" evidence="1">
    <location>
        <begin position="40"/>
        <end position="67"/>
    </location>
</feature>
<evidence type="ECO:0000313" key="4">
    <source>
        <dbReference type="Proteomes" id="UP000265715"/>
    </source>
</evidence>
<dbReference type="SMART" id="SM00471">
    <property type="entry name" value="HDc"/>
    <property type="match status" value="1"/>
</dbReference>
<dbReference type="SUPFAM" id="SSF109604">
    <property type="entry name" value="HD-domain/PDEase-like"/>
    <property type="match status" value="1"/>
</dbReference>
<evidence type="ECO:0000256" key="1">
    <source>
        <dbReference type="SAM" id="Phobius"/>
    </source>
</evidence>
<keyword evidence="3" id="KW-0378">Hydrolase</keyword>
<dbReference type="InterPro" id="IPR003607">
    <property type="entry name" value="HD/PDEase_dom"/>
</dbReference>
<keyword evidence="1" id="KW-1133">Transmembrane helix</keyword>
<keyword evidence="1" id="KW-0472">Membrane</keyword>
<accession>A0A399F1J5</accession>
<gene>
    <name evidence="3" type="primary">rpfG_4</name>
    <name evidence="3" type="ORF">Mterra_00259</name>
</gene>
<organism evidence="3 4">
    <name type="scientific">Calidithermus terrae</name>
    <dbReference type="NCBI Taxonomy" id="1408545"/>
    <lineage>
        <taxon>Bacteria</taxon>
        <taxon>Thermotogati</taxon>
        <taxon>Deinococcota</taxon>
        <taxon>Deinococci</taxon>
        <taxon>Thermales</taxon>
        <taxon>Thermaceae</taxon>
        <taxon>Calidithermus</taxon>
    </lineage>
</organism>
<dbReference type="EC" id="3.1.4.52" evidence="3"/>
<dbReference type="Pfam" id="PF13487">
    <property type="entry name" value="HD_5"/>
    <property type="match status" value="1"/>
</dbReference>
<dbReference type="PROSITE" id="PS51832">
    <property type="entry name" value="HD_GYP"/>
    <property type="match status" value="1"/>
</dbReference>
<feature type="transmembrane region" description="Helical" evidence="1">
    <location>
        <begin position="6"/>
        <end position="28"/>
    </location>
</feature>
<dbReference type="AlphaFoldDB" id="A0A399F1J5"/>
<keyword evidence="4" id="KW-1185">Reference proteome</keyword>
<sequence length="316" mass="34259">MWEPTGLYRLAHLTLIAVLLLAVTRVVALTGGTPNPLVHLMYGPILLAAAGSGPWVAAAVGVVAGVLVGPQQQVMLTGAEAQSDARWPVRMLIYSLIGGGAGMVLERLRRSLRATRELAEQLARGYGNTLRTLAALVAYHAHELGKRLGVRGHDLETLWWAGLLHDLGKVGIPEYILRKPGKLTAEEYREVQRHADLGAQILLSASPEFATIAEGVRAHHERWDGKGYPRGLAGEASPLFGRILAVADVFEVLTSRRPYREPSSGATRAASSTRRWSRLCCNSSTKAVSRRRGFRPPSTTRCRCSSFGACSRRNGS</sequence>
<dbReference type="OrthoDB" id="23815at2"/>